<dbReference type="AlphaFoldDB" id="A0A2P2N8H0"/>
<reference evidence="1" key="1">
    <citation type="submission" date="2018-02" db="EMBL/GenBank/DDBJ databases">
        <title>Rhizophora mucronata_Transcriptome.</title>
        <authorList>
            <person name="Meera S.P."/>
            <person name="Sreeshan A."/>
            <person name="Augustine A."/>
        </authorList>
    </citation>
    <scope>NUCLEOTIDE SEQUENCE</scope>
    <source>
        <tissue evidence="1">Leaf</tissue>
    </source>
</reference>
<proteinExistence type="predicted"/>
<evidence type="ECO:0000313" key="1">
    <source>
        <dbReference type="EMBL" id="MBX38767.1"/>
    </source>
</evidence>
<protein>
    <submittedName>
        <fullName evidence="1">Uncharacterized protein</fullName>
    </submittedName>
</protein>
<name>A0A2P2N8H0_RHIMU</name>
<dbReference type="EMBL" id="GGEC01058283">
    <property type="protein sequence ID" value="MBX38767.1"/>
    <property type="molecule type" value="Transcribed_RNA"/>
</dbReference>
<organism evidence="1">
    <name type="scientific">Rhizophora mucronata</name>
    <name type="common">Asiatic mangrove</name>
    <dbReference type="NCBI Taxonomy" id="61149"/>
    <lineage>
        <taxon>Eukaryota</taxon>
        <taxon>Viridiplantae</taxon>
        <taxon>Streptophyta</taxon>
        <taxon>Embryophyta</taxon>
        <taxon>Tracheophyta</taxon>
        <taxon>Spermatophyta</taxon>
        <taxon>Magnoliopsida</taxon>
        <taxon>eudicotyledons</taxon>
        <taxon>Gunneridae</taxon>
        <taxon>Pentapetalae</taxon>
        <taxon>rosids</taxon>
        <taxon>fabids</taxon>
        <taxon>Malpighiales</taxon>
        <taxon>Rhizophoraceae</taxon>
        <taxon>Rhizophora</taxon>
    </lineage>
</organism>
<sequence length="30" mass="3586">MFLSVFPTLRRTHDQDLLDVKSLTQSSWYT</sequence>
<accession>A0A2P2N8H0</accession>